<protein>
    <submittedName>
        <fullName evidence="11">Probable transposable element</fullName>
    </submittedName>
</protein>
<dbReference type="PANTHER" id="PTHR33064">
    <property type="entry name" value="POL PROTEIN"/>
    <property type="match status" value="1"/>
</dbReference>
<dbReference type="AlphaFoldDB" id="A0A1W5DDG7"/>
<dbReference type="EMBL" id="FWEW01003779">
    <property type="protein sequence ID" value="SLM41091.1"/>
    <property type="molecule type" value="Genomic_DNA"/>
</dbReference>
<reference evidence="12" key="1">
    <citation type="submission" date="2017-03" db="EMBL/GenBank/DDBJ databases">
        <authorList>
            <person name="Sharma R."/>
            <person name="Thines M."/>
        </authorList>
    </citation>
    <scope>NUCLEOTIDE SEQUENCE [LARGE SCALE GENOMIC DNA]</scope>
</reference>
<evidence type="ECO:0000256" key="2">
    <source>
        <dbReference type="ARBA" id="ARBA00022679"/>
    </source>
</evidence>
<dbReference type="CDD" id="cd01647">
    <property type="entry name" value="RT_LTR"/>
    <property type="match status" value="1"/>
</dbReference>
<evidence type="ECO:0000259" key="10">
    <source>
        <dbReference type="Pfam" id="PF17917"/>
    </source>
</evidence>
<dbReference type="GO" id="GO:0003964">
    <property type="term" value="F:RNA-directed DNA polymerase activity"/>
    <property type="evidence" value="ECO:0007669"/>
    <property type="project" value="UniProtKB-KW"/>
</dbReference>
<keyword evidence="5" id="KW-0064">Aspartyl protease</keyword>
<keyword evidence="2" id="KW-0808">Transferase</keyword>
<dbReference type="Gene3D" id="3.30.70.270">
    <property type="match status" value="2"/>
</dbReference>
<proteinExistence type="predicted"/>
<feature type="domain" description="Reverse transcriptase RNase H-like" evidence="10">
    <location>
        <begin position="559"/>
        <end position="680"/>
    </location>
</feature>
<dbReference type="InterPro" id="IPR043128">
    <property type="entry name" value="Rev_trsase/Diguanyl_cyclase"/>
</dbReference>
<evidence type="ECO:0000256" key="8">
    <source>
        <dbReference type="ARBA" id="ARBA00022918"/>
    </source>
</evidence>
<evidence type="ECO:0000256" key="5">
    <source>
        <dbReference type="ARBA" id="ARBA00022750"/>
    </source>
</evidence>
<evidence type="ECO:0000313" key="11">
    <source>
        <dbReference type="EMBL" id="SLM41091.1"/>
    </source>
</evidence>
<accession>A0A1W5DDG7</accession>
<evidence type="ECO:0000313" key="12">
    <source>
        <dbReference type="Proteomes" id="UP000192927"/>
    </source>
</evidence>
<dbReference type="Pfam" id="PF17917">
    <property type="entry name" value="RT_RNaseH"/>
    <property type="match status" value="1"/>
</dbReference>
<evidence type="ECO:0000256" key="7">
    <source>
        <dbReference type="ARBA" id="ARBA00022801"/>
    </source>
</evidence>
<dbReference type="SUPFAM" id="SSF56672">
    <property type="entry name" value="DNA/RNA polymerases"/>
    <property type="match status" value="1"/>
</dbReference>
<keyword evidence="7" id="KW-0378">Hydrolase</keyword>
<dbReference type="GO" id="GO:0004519">
    <property type="term" value="F:endonuclease activity"/>
    <property type="evidence" value="ECO:0007669"/>
    <property type="project" value="UniProtKB-KW"/>
</dbReference>
<dbReference type="GO" id="GO:0006508">
    <property type="term" value="P:proteolysis"/>
    <property type="evidence" value="ECO:0007669"/>
    <property type="project" value="UniProtKB-KW"/>
</dbReference>
<dbReference type="InterPro" id="IPR051320">
    <property type="entry name" value="Viral_Replic_Matur_Polypro"/>
</dbReference>
<keyword evidence="4" id="KW-0540">Nuclease</keyword>
<feature type="domain" description="Reverse transcriptase" evidence="9">
    <location>
        <begin position="299"/>
        <end position="452"/>
    </location>
</feature>
<keyword evidence="6" id="KW-0255">Endonuclease</keyword>
<dbReference type="Pfam" id="PF00078">
    <property type="entry name" value="RVT_1"/>
    <property type="match status" value="1"/>
</dbReference>
<keyword evidence="1" id="KW-0645">Protease</keyword>
<dbReference type="InterPro" id="IPR043502">
    <property type="entry name" value="DNA/RNA_pol_sf"/>
</dbReference>
<keyword evidence="3" id="KW-0548">Nucleotidyltransferase</keyword>
<evidence type="ECO:0000256" key="6">
    <source>
        <dbReference type="ARBA" id="ARBA00022759"/>
    </source>
</evidence>
<name>A0A1W5DDG7_9LECA</name>
<dbReference type="PANTHER" id="PTHR33064:SF37">
    <property type="entry name" value="RIBONUCLEASE H"/>
    <property type="match status" value="1"/>
</dbReference>
<dbReference type="Gene3D" id="3.10.10.10">
    <property type="entry name" value="HIV Type 1 Reverse Transcriptase, subunit A, domain 1"/>
    <property type="match status" value="1"/>
</dbReference>
<keyword evidence="12" id="KW-1185">Reference proteome</keyword>
<dbReference type="InterPro" id="IPR000477">
    <property type="entry name" value="RT_dom"/>
</dbReference>
<dbReference type="Proteomes" id="UP000192927">
    <property type="component" value="Unassembled WGS sequence"/>
</dbReference>
<dbReference type="GO" id="GO:0004190">
    <property type="term" value="F:aspartic-type endopeptidase activity"/>
    <property type="evidence" value="ECO:0007669"/>
    <property type="project" value="UniProtKB-KW"/>
</dbReference>
<evidence type="ECO:0000256" key="1">
    <source>
        <dbReference type="ARBA" id="ARBA00022670"/>
    </source>
</evidence>
<sequence>MGPEGIVTDLLHKVAVIHSCQKLEIPLNISPRSNQRTEALVASLAETSIPPYSTQSISVSIRGSPTALPSDQDLLFEPKHEFQGVSVFAHIVDCSMTKVIICNDTDLPVTIKKNGHLGVIVEYNGEGCFLANPHDHDLAAIPAKPRKNQSWAKRSLQTLISAAAMLTAVDLTVNTPSVDALNAPTKILPNGVTIHGTSDSEAVHRLSEVVQAYPKLWEDHSNVANIAESDWMPIPLVNNWQSKYTCKAKVYPLGKADKDEVDKEFNKLQEQGKLEWSNEPTPFSYPCFVVWRTMPDGSQKGRVVVDIRSLNRITVPDVYPMPLQSDIIAAVRGSTFISTVDCASFFYQWRVKTEHRHRLAVISHRGQEIFNVAVMGFQNSPSYVQRMIDQILRPYHKYSKAYVDDVVVYSKTMAEHVNHLNAIFHGLSELNITLKPTKSFISYPSVHLLGQKVDAFGLSTSMDKLRVIADLEFPKSLRLLEIYLGMTGYLRQYIPFYAQVSAPLQQCKTLLLKGVSPSGQARKMESARTNILTPTPAELGSFHDLQSLFARPTMLTHYDHTRPIFADLDASQLSFGTMVYHTKDNSTGTPHKNQVQPILFLSRVPKDAEKKYWPTELEVAGLVWTIIKIRHLIESSEQPVIFYTDHGASIGLVKETNLSATSSDRQNKRLIRASEYVQRFRIEVRHKEG</sequence>
<evidence type="ECO:0000256" key="4">
    <source>
        <dbReference type="ARBA" id="ARBA00022722"/>
    </source>
</evidence>
<evidence type="ECO:0000256" key="3">
    <source>
        <dbReference type="ARBA" id="ARBA00022695"/>
    </source>
</evidence>
<keyword evidence="8" id="KW-0695">RNA-directed DNA polymerase</keyword>
<dbReference type="InterPro" id="IPR041373">
    <property type="entry name" value="RT_RNaseH"/>
</dbReference>
<organism evidence="11 12">
    <name type="scientific">Lasallia pustulata</name>
    <dbReference type="NCBI Taxonomy" id="136370"/>
    <lineage>
        <taxon>Eukaryota</taxon>
        <taxon>Fungi</taxon>
        <taxon>Dikarya</taxon>
        <taxon>Ascomycota</taxon>
        <taxon>Pezizomycotina</taxon>
        <taxon>Lecanoromycetes</taxon>
        <taxon>OSLEUM clade</taxon>
        <taxon>Umbilicariomycetidae</taxon>
        <taxon>Umbilicariales</taxon>
        <taxon>Umbilicariaceae</taxon>
        <taxon>Lasallia</taxon>
    </lineage>
</organism>
<evidence type="ECO:0000259" key="9">
    <source>
        <dbReference type="Pfam" id="PF00078"/>
    </source>
</evidence>